<sequence length="268" mass="30753">MCTIPDNRRLTQSCILLFLFMLSFFFRNYLCCPLTCFFNCQFLAKMVLRWHNVTRKLDMQQMYRLRLIGENCGQSADRLCYRLVRMLLFSVHQLKYSCRLYFLIRIENVKILQFTNRITIFQVMTISCRTQPTLTDGSYLPLESTWPSRPMRHCSKGQCSLVLLSAYEKHGCLTNVGSSFGWLRMIAAGLQIDWLVVAYLIWSAALYATKRVNPSITCSSLVCSQGSSGSCSYSRLASRLWLHSLLLSPLINGGAQLAKWCRVRGAKG</sequence>
<dbReference type="AlphaFoldDB" id="A0A0A9DWB7"/>
<accession>A0A0A9DWB7</accession>
<feature type="transmembrane region" description="Helical" evidence="1">
    <location>
        <begin position="12"/>
        <end position="30"/>
    </location>
</feature>
<evidence type="ECO:0000313" key="2">
    <source>
        <dbReference type="EMBL" id="JAD92071.1"/>
    </source>
</evidence>
<dbReference type="EMBL" id="GBRH01205824">
    <property type="protein sequence ID" value="JAD92071.1"/>
    <property type="molecule type" value="Transcribed_RNA"/>
</dbReference>
<proteinExistence type="predicted"/>
<name>A0A0A9DWB7_ARUDO</name>
<reference evidence="2" key="2">
    <citation type="journal article" date="2015" name="Data Brief">
        <title>Shoot transcriptome of the giant reed, Arundo donax.</title>
        <authorList>
            <person name="Barrero R.A."/>
            <person name="Guerrero F.D."/>
            <person name="Moolhuijzen P."/>
            <person name="Goolsby J.A."/>
            <person name="Tidwell J."/>
            <person name="Bellgard S.E."/>
            <person name="Bellgard M.I."/>
        </authorList>
    </citation>
    <scope>NUCLEOTIDE SEQUENCE</scope>
    <source>
        <tissue evidence="2">Shoot tissue taken approximately 20 cm above the soil surface</tissue>
    </source>
</reference>
<protein>
    <submittedName>
        <fullName evidence="2">Uncharacterized protein</fullName>
    </submittedName>
</protein>
<keyword evidence="1" id="KW-0812">Transmembrane</keyword>
<organism evidence="2">
    <name type="scientific">Arundo donax</name>
    <name type="common">Giant reed</name>
    <name type="synonym">Donax arundinaceus</name>
    <dbReference type="NCBI Taxonomy" id="35708"/>
    <lineage>
        <taxon>Eukaryota</taxon>
        <taxon>Viridiplantae</taxon>
        <taxon>Streptophyta</taxon>
        <taxon>Embryophyta</taxon>
        <taxon>Tracheophyta</taxon>
        <taxon>Spermatophyta</taxon>
        <taxon>Magnoliopsida</taxon>
        <taxon>Liliopsida</taxon>
        <taxon>Poales</taxon>
        <taxon>Poaceae</taxon>
        <taxon>PACMAD clade</taxon>
        <taxon>Arundinoideae</taxon>
        <taxon>Arundineae</taxon>
        <taxon>Arundo</taxon>
    </lineage>
</organism>
<reference evidence="2" key="1">
    <citation type="submission" date="2014-09" db="EMBL/GenBank/DDBJ databases">
        <authorList>
            <person name="Magalhaes I.L.F."/>
            <person name="Oliveira U."/>
            <person name="Santos F.R."/>
            <person name="Vidigal T.H.D.A."/>
            <person name="Brescovit A.D."/>
            <person name="Santos A.J."/>
        </authorList>
    </citation>
    <scope>NUCLEOTIDE SEQUENCE</scope>
    <source>
        <tissue evidence="2">Shoot tissue taken approximately 20 cm above the soil surface</tissue>
    </source>
</reference>
<keyword evidence="1" id="KW-0472">Membrane</keyword>
<evidence type="ECO:0000256" key="1">
    <source>
        <dbReference type="SAM" id="Phobius"/>
    </source>
</evidence>
<keyword evidence="1" id="KW-1133">Transmembrane helix</keyword>